<proteinExistence type="predicted"/>
<gene>
    <name evidence="1" type="ORF">SAMN05216431_1049</name>
</gene>
<evidence type="ECO:0000313" key="1">
    <source>
        <dbReference type="EMBL" id="SEM53139.1"/>
    </source>
</evidence>
<name>A0ABY1AAH6_9LACO</name>
<dbReference type="EMBL" id="FOCC01000004">
    <property type="protein sequence ID" value="SEM53139.1"/>
    <property type="molecule type" value="Genomic_DNA"/>
</dbReference>
<sequence length="121" mass="13960">MEYVDEVYEFIDHAWSKKKIKALIAPLESLAYCTSVKGFKEVGLGVKPDDENYFNFFYPKGRYHDALYGDDFEAKDLVNDCICEAVKRYMNDDSIPFVRLVIDLMSNPRFTYLGSASTLND</sequence>
<accession>A0ABY1AAH6</accession>
<organism evidence="1 2">
    <name type="scientific">Ligilactobacillus ruminis</name>
    <dbReference type="NCBI Taxonomy" id="1623"/>
    <lineage>
        <taxon>Bacteria</taxon>
        <taxon>Bacillati</taxon>
        <taxon>Bacillota</taxon>
        <taxon>Bacilli</taxon>
        <taxon>Lactobacillales</taxon>
        <taxon>Lactobacillaceae</taxon>
        <taxon>Ligilactobacillus</taxon>
    </lineage>
</organism>
<evidence type="ECO:0000313" key="2">
    <source>
        <dbReference type="Proteomes" id="UP000182089"/>
    </source>
</evidence>
<protein>
    <submittedName>
        <fullName evidence="1">Uncharacterized protein</fullName>
    </submittedName>
</protein>
<reference evidence="1 2" key="1">
    <citation type="submission" date="2016-10" db="EMBL/GenBank/DDBJ databases">
        <authorList>
            <person name="Varghese N."/>
            <person name="Submissions S."/>
        </authorList>
    </citation>
    <scope>NUCLEOTIDE SEQUENCE [LARGE SCALE GENOMIC DNA]</scope>
    <source>
        <strain evidence="1 2">WC1T17</strain>
    </source>
</reference>
<comment type="caution">
    <text evidence="1">The sequence shown here is derived from an EMBL/GenBank/DDBJ whole genome shotgun (WGS) entry which is preliminary data.</text>
</comment>
<dbReference type="Proteomes" id="UP000182089">
    <property type="component" value="Unassembled WGS sequence"/>
</dbReference>